<keyword evidence="4" id="KW-0067">ATP-binding</keyword>
<dbReference type="Gene3D" id="3.40.50.300">
    <property type="entry name" value="P-loop containing nucleotide triphosphate hydrolases"/>
    <property type="match status" value="1"/>
</dbReference>
<gene>
    <name evidence="11" type="ORF">HID58_014945</name>
</gene>
<feature type="transmembrane region" description="Helical" evidence="8">
    <location>
        <begin position="116"/>
        <end position="137"/>
    </location>
</feature>
<dbReference type="Pfam" id="PF00005">
    <property type="entry name" value="ABC_tran"/>
    <property type="match status" value="1"/>
</dbReference>
<dbReference type="Gene3D" id="1.20.1560.10">
    <property type="entry name" value="ABC transporter type 1, transmembrane domain"/>
    <property type="match status" value="1"/>
</dbReference>
<evidence type="ECO:0000256" key="2">
    <source>
        <dbReference type="ARBA" id="ARBA00022692"/>
    </source>
</evidence>
<feature type="transmembrane region" description="Helical" evidence="8">
    <location>
        <begin position="295"/>
        <end position="324"/>
    </location>
</feature>
<evidence type="ECO:0000313" key="12">
    <source>
        <dbReference type="Proteomes" id="UP000824890"/>
    </source>
</evidence>
<keyword evidence="12" id="KW-1185">Reference proteome</keyword>
<reference evidence="11 12" key="1">
    <citation type="submission" date="2021-05" db="EMBL/GenBank/DDBJ databases">
        <title>Genome Assembly of Synthetic Allotetraploid Brassica napus Reveals Homoeologous Exchanges between Subgenomes.</title>
        <authorList>
            <person name="Davis J.T."/>
        </authorList>
    </citation>
    <scope>NUCLEOTIDE SEQUENCE [LARGE SCALE GENOMIC DNA]</scope>
    <source>
        <strain evidence="12">cv. Da-Ae</strain>
        <tissue evidence="11">Seedling</tissue>
    </source>
</reference>
<feature type="domain" description="ABC transporter" evidence="9">
    <location>
        <begin position="393"/>
        <end position="630"/>
    </location>
</feature>
<dbReference type="Pfam" id="PF00664">
    <property type="entry name" value="ABC_membrane"/>
    <property type="match status" value="1"/>
</dbReference>
<dbReference type="InterPro" id="IPR036640">
    <property type="entry name" value="ABC1_TM_sf"/>
</dbReference>
<dbReference type="SUPFAM" id="SSF52540">
    <property type="entry name" value="P-loop containing nucleoside triphosphate hydrolases"/>
    <property type="match status" value="1"/>
</dbReference>
<dbReference type="CDD" id="cd18780">
    <property type="entry name" value="ABC_6TM_AtABCB27_like"/>
    <property type="match status" value="1"/>
</dbReference>
<dbReference type="PANTHER" id="PTHR43394:SF1">
    <property type="entry name" value="ATP-BINDING CASSETTE SUB-FAMILY B MEMBER 10, MITOCHONDRIAL"/>
    <property type="match status" value="1"/>
</dbReference>
<dbReference type="SUPFAM" id="SSF90123">
    <property type="entry name" value="ABC transporter transmembrane region"/>
    <property type="match status" value="1"/>
</dbReference>
<feature type="compositionally biased region" description="Basic and acidic residues" evidence="7">
    <location>
        <begin position="15"/>
        <end position="31"/>
    </location>
</feature>
<comment type="subcellular location">
    <subcellularLocation>
        <location evidence="1">Membrane</location>
        <topology evidence="1">Multi-pass membrane protein</topology>
    </subcellularLocation>
</comment>
<protein>
    <recommendedName>
        <fullName evidence="13">ABC transporter B family member 27</fullName>
    </recommendedName>
</protein>
<dbReference type="PROSITE" id="PS50929">
    <property type="entry name" value="ABC_TM1F"/>
    <property type="match status" value="1"/>
</dbReference>
<dbReference type="PROSITE" id="PS50893">
    <property type="entry name" value="ABC_TRANSPORTER_2"/>
    <property type="match status" value="1"/>
</dbReference>
<evidence type="ECO:0000256" key="1">
    <source>
        <dbReference type="ARBA" id="ARBA00004141"/>
    </source>
</evidence>
<dbReference type="InterPro" id="IPR003593">
    <property type="entry name" value="AAA+_ATPase"/>
</dbReference>
<evidence type="ECO:0000259" key="10">
    <source>
        <dbReference type="PROSITE" id="PS50929"/>
    </source>
</evidence>
<dbReference type="CDD" id="cd03249">
    <property type="entry name" value="ABC_MTABC3_MDL1_MDL2"/>
    <property type="match status" value="1"/>
</dbReference>
<keyword evidence="2 8" id="KW-0812">Transmembrane</keyword>
<dbReference type="InterPro" id="IPR003439">
    <property type="entry name" value="ABC_transporter-like_ATP-bd"/>
</dbReference>
<keyword evidence="3" id="KW-0547">Nucleotide-binding</keyword>
<keyword evidence="5 8" id="KW-1133">Transmembrane helix</keyword>
<name>A0ABQ8DIR9_BRANA</name>
<evidence type="ECO:0000256" key="5">
    <source>
        <dbReference type="ARBA" id="ARBA00022989"/>
    </source>
</evidence>
<evidence type="ECO:0000256" key="7">
    <source>
        <dbReference type="SAM" id="MobiDB-lite"/>
    </source>
</evidence>
<dbReference type="InterPro" id="IPR017871">
    <property type="entry name" value="ABC_transporter-like_CS"/>
</dbReference>
<evidence type="ECO:0000256" key="3">
    <source>
        <dbReference type="ARBA" id="ARBA00022741"/>
    </source>
</evidence>
<proteinExistence type="predicted"/>
<accession>A0ABQ8DIR9</accession>
<dbReference type="EMBL" id="JAGKQM010000004">
    <property type="protein sequence ID" value="KAH0929218.1"/>
    <property type="molecule type" value="Genomic_DNA"/>
</dbReference>
<dbReference type="InterPro" id="IPR039421">
    <property type="entry name" value="Type_1_exporter"/>
</dbReference>
<evidence type="ECO:0000256" key="8">
    <source>
        <dbReference type="SAM" id="Phobius"/>
    </source>
</evidence>
<dbReference type="PROSITE" id="PS00211">
    <property type="entry name" value="ABC_TRANSPORTER_1"/>
    <property type="match status" value="1"/>
</dbReference>
<dbReference type="PANTHER" id="PTHR43394">
    <property type="entry name" value="ATP-DEPENDENT PERMEASE MDL1, MITOCHONDRIAL"/>
    <property type="match status" value="1"/>
</dbReference>
<dbReference type="Proteomes" id="UP000824890">
    <property type="component" value="Unassembled WGS sequence"/>
</dbReference>
<dbReference type="SMART" id="SM00382">
    <property type="entry name" value="AAA"/>
    <property type="match status" value="1"/>
</dbReference>
<evidence type="ECO:0000259" key="9">
    <source>
        <dbReference type="PROSITE" id="PS50893"/>
    </source>
</evidence>
<evidence type="ECO:0000256" key="6">
    <source>
        <dbReference type="ARBA" id="ARBA00023136"/>
    </source>
</evidence>
<feature type="transmembrane region" description="Helical" evidence="8">
    <location>
        <begin position="68"/>
        <end position="85"/>
    </location>
</feature>
<dbReference type="InterPro" id="IPR011527">
    <property type="entry name" value="ABC1_TM_dom"/>
</dbReference>
<organism evidence="11 12">
    <name type="scientific">Brassica napus</name>
    <name type="common">Rape</name>
    <dbReference type="NCBI Taxonomy" id="3708"/>
    <lineage>
        <taxon>Eukaryota</taxon>
        <taxon>Viridiplantae</taxon>
        <taxon>Streptophyta</taxon>
        <taxon>Embryophyta</taxon>
        <taxon>Tracheophyta</taxon>
        <taxon>Spermatophyta</taxon>
        <taxon>Magnoliopsida</taxon>
        <taxon>eudicotyledons</taxon>
        <taxon>Gunneridae</taxon>
        <taxon>Pentapetalae</taxon>
        <taxon>rosids</taxon>
        <taxon>malvids</taxon>
        <taxon>Brassicales</taxon>
        <taxon>Brassicaceae</taxon>
        <taxon>Brassiceae</taxon>
        <taxon>Brassica</taxon>
    </lineage>
</organism>
<feature type="region of interest" description="Disordered" evidence="7">
    <location>
        <begin position="1"/>
        <end position="39"/>
    </location>
</feature>
<dbReference type="PIRSF" id="PIRSF002773">
    <property type="entry name" value="ABC_prm/ATPase_B"/>
    <property type="match status" value="1"/>
</dbReference>
<feature type="transmembrane region" description="Helical" evidence="8">
    <location>
        <begin position="213"/>
        <end position="231"/>
    </location>
</feature>
<feature type="domain" description="ABC transmembrane type-1" evidence="10">
    <location>
        <begin position="69"/>
        <end position="359"/>
    </location>
</feature>
<comment type="caution">
    <text evidence="11">The sequence shown here is derived from an EMBL/GenBank/DDBJ whole genome shotgun (WGS) entry which is preliminary data.</text>
</comment>
<dbReference type="InterPro" id="IPR027417">
    <property type="entry name" value="P-loop_NTPase"/>
</dbReference>
<feature type="transmembrane region" description="Helical" evidence="8">
    <location>
        <begin position="336"/>
        <end position="356"/>
    </location>
</feature>
<evidence type="ECO:0000313" key="11">
    <source>
        <dbReference type="EMBL" id="KAH0929218.1"/>
    </source>
</evidence>
<sequence>MGYKRLMTGGTSSRGHRDPLLQNQDRTKENGEETIENGTTDLESGVAEAANVGFGRVFSLAKPDAGKLVIGTIALLIASTTNLLVPKFGGMIIDIVSRDAKTPEQQSESILAVRNAVIIILLIVVVGSLCTALRSWLFNSASERVVARLRKDLFKHLMHQEIAFYDVTKTGELLSRLSEDTQIIKNAATTNLSEALRNVTTALIGVGFMFSSSWKLTLLALVVVPLISIAVKQFGRYLRELSHKTQAAAAVAASIAEESFGAIRTVRSFAKESYMVSQYSKKVDETLKLGLKQAVLVGLFFGGLNAAFTLSVITVVSYGAYLTITGSMTVGALTSFILYSLTVGSSVSSLSSLYTTAMKAAGASRRVFQILDRVSSMPSSGDKCPVGNPDGDVEINDVWFAYPSRPSHMILKGITLRLTPGSKVALVGPSGGGKTTIANLIERFYDPVKGKILLNGVSLMEISHQYLHKQISIVSQEPILFNCSVEENIAYGFDGEATLSDIENAAKMANAHEFIEAFPDKYKTVVGERGVRLSGGQKQRIAIARALLTNPKVLLLDEATSALDAESEYLVQDAMDSLMAGRTVLVIAHRLSTVKTADCVAVISDGQVAEKGTHEELLSLNGIYTNLVKRQLQSSSSVTNL</sequence>
<evidence type="ECO:0008006" key="13">
    <source>
        <dbReference type="Google" id="ProtNLM"/>
    </source>
</evidence>
<keyword evidence="6 8" id="KW-0472">Membrane</keyword>
<evidence type="ECO:0000256" key="4">
    <source>
        <dbReference type="ARBA" id="ARBA00022840"/>
    </source>
</evidence>